<dbReference type="Gene3D" id="3.40.50.920">
    <property type="match status" value="1"/>
</dbReference>
<dbReference type="SUPFAM" id="SSF52922">
    <property type="entry name" value="TK C-terminal domain-like"/>
    <property type="match status" value="1"/>
</dbReference>
<feature type="domain" description="Pyruvate flavodoxin/ferredoxin oxidoreductase pyrimidine binding" evidence="2">
    <location>
        <begin position="15"/>
        <end position="236"/>
    </location>
</feature>
<dbReference type="Pfam" id="PF01855">
    <property type="entry name" value="POR_N"/>
    <property type="match status" value="1"/>
</dbReference>
<gene>
    <name evidence="4" type="ORF">LIP_3324</name>
</gene>
<dbReference type="CDD" id="cd07034">
    <property type="entry name" value="TPP_PYR_PFOR_IOR-alpha_like"/>
    <property type="match status" value="1"/>
</dbReference>
<dbReference type="GO" id="GO:0016491">
    <property type="term" value="F:oxidoreductase activity"/>
    <property type="evidence" value="ECO:0007669"/>
    <property type="project" value="UniProtKB-KW"/>
</dbReference>
<dbReference type="Pfam" id="PF17147">
    <property type="entry name" value="PFOR_II"/>
    <property type="match status" value="1"/>
</dbReference>
<dbReference type="InterPro" id="IPR033412">
    <property type="entry name" value="PFOR_II"/>
</dbReference>
<keyword evidence="1" id="KW-0560">Oxidoreductase</keyword>
<dbReference type="AlphaFoldDB" id="A0A0K2SQ51"/>
<evidence type="ECO:0000259" key="3">
    <source>
        <dbReference type="Pfam" id="PF17147"/>
    </source>
</evidence>
<dbReference type="PANTHER" id="PTHR43088">
    <property type="entry name" value="SUBUNIT OF PYRUVATE:FLAVODOXIN OXIDOREDUCTASE-RELATED"/>
    <property type="match status" value="1"/>
</dbReference>
<dbReference type="InterPro" id="IPR002880">
    <property type="entry name" value="Pyrv_Fd/Flavodoxin_OxRdtase_N"/>
</dbReference>
<organism evidence="4 5">
    <name type="scientific">Limnochorda pilosa</name>
    <dbReference type="NCBI Taxonomy" id="1555112"/>
    <lineage>
        <taxon>Bacteria</taxon>
        <taxon>Bacillati</taxon>
        <taxon>Bacillota</taxon>
        <taxon>Limnochordia</taxon>
        <taxon>Limnochordales</taxon>
        <taxon>Limnochordaceae</taxon>
        <taxon>Limnochorda</taxon>
    </lineage>
</organism>
<dbReference type="RefSeq" id="WP_068140505.1">
    <property type="nucleotide sequence ID" value="NZ_AP014924.1"/>
</dbReference>
<dbReference type="InterPro" id="IPR052368">
    <property type="entry name" value="2-oxoacid_oxidoreductase"/>
</dbReference>
<reference evidence="5" key="2">
    <citation type="journal article" date="2016" name="Int. J. Syst. Evol. Microbiol.">
        <title>Complete genome sequence and cell structure of Limnochorda pilosa, a Gram-negative spore-former within the phylum Firmicutes.</title>
        <authorList>
            <person name="Watanabe M."/>
            <person name="Kojima H."/>
            <person name="Fukui M."/>
        </authorList>
    </citation>
    <scope>NUCLEOTIDE SEQUENCE [LARGE SCALE GENOMIC DNA]</scope>
    <source>
        <strain evidence="5">HC45</strain>
    </source>
</reference>
<dbReference type="NCBIfam" id="NF005507">
    <property type="entry name" value="PRK07119.1"/>
    <property type="match status" value="1"/>
</dbReference>
<dbReference type="KEGG" id="lpil:LIP_3324"/>
<keyword evidence="5" id="KW-1185">Reference proteome</keyword>
<dbReference type="PATRIC" id="fig|1555112.3.peg.3358"/>
<proteinExistence type="predicted"/>
<evidence type="ECO:0000313" key="4">
    <source>
        <dbReference type="EMBL" id="BAS29137.1"/>
    </source>
</evidence>
<name>A0A0K2SQ51_LIMPI</name>
<dbReference type="Gene3D" id="3.40.50.970">
    <property type="match status" value="1"/>
</dbReference>
<dbReference type="PANTHER" id="PTHR43088:SF1">
    <property type="entry name" value="SUBUNIT OF PYRUVATE:FLAVODOXIN OXIDOREDUCTASE"/>
    <property type="match status" value="1"/>
</dbReference>
<feature type="domain" description="Pyruvate:ferredoxin oxidoreductase core" evidence="3">
    <location>
        <begin position="247"/>
        <end position="340"/>
    </location>
</feature>
<dbReference type="Proteomes" id="UP000065807">
    <property type="component" value="Chromosome"/>
</dbReference>
<reference evidence="5" key="1">
    <citation type="submission" date="2015-07" db="EMBL/GenBank/DDBJ databases">
        <title>Complete genome sequence and phylogenetic analysis of Limnochorda pilosa.</title>
        <authorList>
            <person name="Watanabe M."/>
            <person name="Kojima H."/>
            <person name="Fukui M."/>
        </authorList>
    </citation>
    <scope>NUCLEOTIDE SEQUENCE [LARGE SCALE GENOMIC DNA]</scope>
    <source>
        <strain evidence="5">HC45</strain>
    </source>
</reference>
<evidence type="ECO:0000256" key="1">
    <source>
        <dbReference type="ARBA" id="ARBA00023002"/>
    </source>
</evidence>
<accession>A0A0K2SQ51</accession>
<dbReference type="InterPro" id="IPR029061">
    <property type="entry name" value="THDP-binding"/>
</dbReference>
<sequence>MAERKLMKGSHALAEAALRAGCRYYFGYPITPQTELSEYMARELPARGGVFIQAESEVAAINMVYGAAGAGGRVMTSSSGPGVSLKQEGISYLCGSELPCVIINIMRGGPGLGNIMPSQSDYFQAVKGGGHGDYRLIVLAPSTVQEAADLMRLAFELSERYRNPAMVLGDGMLGQMMEPVELPPEVAPAPPERPWATRGTGGGEPRVITSIYLEPEVLEEHNRRLQAKYAEIEAREARWELLEPESDFFLVAYGTVARIARSAMKLARGRGLSVGLLRPITLWPFPRRAFEQVLPHARAFLTVEMSSGQMVEDVRLAVDGRAPVAFHGRLGGVVPEPEEIVARLEELAGKVEDGGVHRVATFEHAGR</sequence>
<protein>
    <submittedName>
        <fullName evidence="4">2-ketoisovalerate ferredoxin reductase</fullName>
    </submittedName>
</protein>
<evidence type="ECO:0000259" key="2">
    <source>
        <dbReference type="Pfam" id="PF01855"/>
    </source>
</evidence>
<dbReference type="SUPFAM" id="SSF52518">
    <property type="entry name" value="Thiamin diphosphate-binding fold (THDP-binding)"/>
    <property type="match status" value="1"/>
</dbReference>
<evidence type="ECO:0000313" key="5">
    <source>
        <dbReference type="Proteomes" id="UP000065807"/>
    </source>
</evidence>
<dbReference type="InterPro" id="IPR009014">
    <property type="entry name" value="Transketo_C/PFOR_II"/>
</dbReference>
<dbReference type="EMBL" id="AP014924">
    <property type="protein sequence ID" value="BAS29137.1"/>
    <property type="molecule type" value="Genomic_DNA"/>
</dbReference>
<dbReference type="OrthoDB" id="9794954at2"/>
<dbReference type="STRING" id="1555112.LIP_3324"/>